<gene>
    <name evidence="4" type="ORF">Satyrvirus14_3</name>
</gene>
<evidence type="ECO:0000259" key="2">
    <source>
        <dbReference type="PROSITE" id="PS50158"/>
    </source>
</evidence>
<keyword evidence="1" id="KW-0863">Zinc-finger</keyword>
<dbReference type="Gene3D" id="3.90.79.10">
    <property type="entry name" value="Nucleoside Triphosphate Pyrophosphohydrolase"/>
    <property type="match status" value="1"/>
</dbReference>
<accession>A0A3G5ADZ0</accession>
<evidence type="ECO:0000259" key="3">
    <source>
        <dbReference type="PROSITE" id="PS51462"/>
    </source>
</evidence>
<dbReference type="EMBL" id="MK072450">
    <property type="protein sequence ID" value="AYV85387.1"/>
    <property type="molecule type" value="Genomic_DNA"/>
</dbReference>
<dbReference type="InterPro" id="IPR000086">
    <property type="entry name" value="NUDIX_hydrolase_dom"/>
</dbReference>
<name>A0A3G5ADZ0_9VIRU</name>
<keyword evidence="4" id="KW-0378">Hydrolase</keyword>
<dbReference type="InterPro" id="IPR036875">
    <property type="entry name" value="Znf_CCHC_sf"/>
</dbReference>
<dbReference type="InterPro" id="IPR015797">
    <property type="entry name" value="NUDIX_hydrolase-like_dom_sf"/>
</dbReference>
<dbReference type="PANTHER" id="PTHR23114">
    <property type="entry name" value="M7GPPPN-MRNA HYDROLASE"/>
    <property type="match status" value="1"/>
</dbReference>
<dbReference type="GO" id="GO:0008270">
    <property type="term" value="F:zinc ion binding"/>
    <property type="evidence" value="ECO:0007669"/>
    <property type="project" value="UniProtKB-KW"/>
</dbReference>
<dbReference type="PROSITE" id="PS51462">
    <property type="entry name" value="NUDIX"/>
    <property type="match status" value="1"/>
</dbReference>
<evidence type="ECO:0000256" key="1">
    <source>
        <dbReference type="PROSITE-ProRule" id="PRU00047"/>
    </source>
</evidence>
<sequence>MEYEKNFRKKFICANCGKIGHEFRSCNEPITSFGIINIKILDDINESLLLKDKFSTKKNTYYRIVSKKYPDIKCYISDNIKLYDNNLYKLDNETIPYSEEEHLLKFNYYKNKILFMMVSRKFSLGFIEFIRGKYSVDDTKGIINLFEQMYDDEIKYIHRNQYDNILYYFLNRNNEPKEVVLNRIYESRYSNEYCEAKIKFNMLLNTSDDDNNNVPWNLHFYTKNIKPKWKKPEWGFPKGRRDKHTEENLSCACREFEEETGYKKSEYFVLNKIEPIEERLVGTNGVSYKHIYYLSINNSNKDFSTADYDIYEIGEIKWFTYDEAMNYIRPYHVEKKKILTRVYLFILNYLIHNVYDI</sequence>
<dbReference type="SUPFAM" id="SSF57756">
    <property type="entry name" value="Retrovirus zinc finger-like domains"/>
    <property type="match status" value="1"/>
</dbReference>
<feature type="domain" description="CCHC-type" evidence="2">
    <location>
        <begin position="13"/>
        <end position="28"/>
    </location>
</feature>
<dbReference type="PANTHER" id="PTHR23114:SF17">
    <property type="entry name" value="M7GPPPN-MRNA HYDROLASE"/>
    <property type="match status" value="1"/>
</dbReference>
<dbReference type="SUPFAM" id="SSF55811">
    <property type="entry name" value="Nudix"/>
    <property type="match status" value="1"/>
</dbReference>
<proteinExistence type="predicted"/>
<feature type="domain" description="Nudix hydrolase" evidence="3">
    <location>
        <begin position="160"/>
        <end position="344"/>
    </location>
</feature>
<dbReference type="GO" id="GO:0016787">
    <property type="term" value="F:hydrolase activity"/>
    <property type="evidence" value="ECO:0007669"/>
    <property type="project" value="UniProtKB-KW"/>
</dbReference>
<organism evidence="4">
    <name type="scientific">Satyrvirus sp</name>
    <dbReference type="NCBI Taxonomy" id="2487771"/>
    <lineage>
        <taxon>Viruses</taxon>
        <taxon>Varidnaviria</taxon>
        <taxon>Bamfordvirae</taxon>
        <taxon>Nucleocytoviricota</taxon>
        <taxon>Megaviricetes</taxon>
        <taxon>Imitervirales</taxon>
        <taxon>Mimiviridae</taxon>
        <taxon>Megamimivirinae</taxon>
    </lineage>
</organism>
<keyword evidence="1" id="KW-0479">Metal-binding</keyword>
<reference evidence="4" key="1">
    <citation type="submission" date="2018-10" db="EMBL/GenBank/DDBJ databases">
        <title>Hidden diversity of soil giant viruses.</title>
        <authorList>
            <person name="Schulz F."/>
            <person name="Alteio L."/>
            <person name="Goudeau D."/>
            <person name="Ryan E.M."/>
            <person name="Malmstrom R.R."/>
            <person name="Blanchard J."/>
            <person name="Woyke T."/>
        </authorList>
    </citation>
    <scope>NUCLEOTIDE SEQUENCE</scope>
    <source>
        <strain evidence="4">SAV1</strain>
    </source>
</reference>
<dbReference type="Pfam" id="PF00293">
    <property type="entry name" value="NUDIX"/>
    <property type="match status" value="1"/>
</dbReference>
<dbReference type="GO" id="GO:0003676">
    <property type="term" value="F:nucleic acid binding"/>
    <property type="evidence" value="ECO:0007669"/>
    <property type="project" value="InterPro"/>
</dbReference>
<keyword evidence="1" id="KW-0862">Zinc</keyword>
<evidence type="ECO:0000313" key="4">
    <source>
        <dbReference type="EMBL" id="AYV85387.1"/>
    </source>
</evidence>
<dbReference type="InterPro" id="IPR001878">
    <property type="entry name" value="Znf_CCHC"/>
</dbReference>
<dbReference type="PROSITE" id="PS50158">
    <property type="entry name" value="ZF_CCHC"/>
    <property type="match status" value="1"/>
</dbReference>
<protein>
    <submittedName>
        <fullName evidence="4">NUDIX hydrolase</fullName>
    </submittedName>
</protein>
<dbReference type="GO" id="GO:0000290">
    <property type="term" value="P:deadenylation-dependent decapping of nuclear-transcribed mRNA"/>
    <property type="evidence" value="ECO:0007669"/>
    <property type="project" value="TreeGrafter"/>
</dbReference>